<evidence type="ECO:0000256" key="3">
    <source>
        <dbReference type="ARBA" id="ARBA00022692"/>
    </source>
</evidence>
<reference evidence="9" key="1">
    <citation type="journal article" date="2019" name="bioRxiv">
        <title>The Genome of the Zebra Mussel, Dreissena polymorpha: A Resource for Invasive Species Research.</title>
        <authorList>
            <person name="McCartney M.A."/>
            <person name="Auch B."/>
            <person name="Kono T."/>
            <person name="Mallez S."/>
            <person name="Zhang Y."/>
            <person name="Obille A."/>
            <person name="Becker A."/>
            <person name="Abrahante J.E."/>
            <person name="Garbe J."/>
            <person name="Badalamenti J.P."/>
            <person name="Herman A."/>
            <person name="Mangelson H."/>
            <person name="Liachko I."/>
            <person name="Sullivan S."/>
            <person name="Sone E.D."/>
            <person name="Koren S."/>
            <person name="Silverstein K.A.T."/>
            <person name="Beckman K.B."/>
            <person name="Gohl D.M."/>
        </authorList>
    </citation>
    <scope>NUCLEOTIDE SEQUENCE</scope>
    <source>
        <strain evidence="9">Duluth1</strain>
        <tissue evidence="9">Whole animal</tissue>
    </source>
</reference>
<proteinExistence type="predicted"/>
<dbReference type="GO" id="GO:0009247">
    <property type="term" value="P:glycolipid biosynthetic process"/>
    <property type="evidence" value="ECO:0007669"/>
    <property type="project" value="InterPro"/>
</dbReference>
<accession>A0A9D4RNF3</accession>
<dbReference type="EMBL" id="JAIWYP010000002">
    <property type="protein sequence ID" value="KAH3872715.1"/>
    <property type="molecule type" value="Genomic_DNA"/>
</dbReference>
<evidence type="ECO:0000256" key="8">
    <source>
        <dbReference type="ARBA" id="ARBA00023180"/>
    </source>
</evidence>
<evidence type="ECO:0000313" key="10">
    <source>
        <dbReference type="Proteomes" id="UP000828390"/>
    </source>
</evidence>
<keyword evidence="8" id="KW-0325">Glycoprotein</keyword>
<dbReference type="Pfam" id="PF06990">
    <property type="entry name" value="Gal-3-0_sulfotr"/>
    <property type="match status" value="1"/>
</dbReference>
<dbReference type="AlphaFoldDB" id="A0A9D4RNF3"/>
<keyword evidence="4" id="KW-0735">Signal-anchor</keyword>
<evidence type="ECO:0000256" key="2">
    <source>
        <dbReference type="ARBA" id="ARBA00022679"/>
    </source>
</evidence>
<sequence length="86" mass="9879">MPNDSVTIGTVREPFSNFKSISNYFQPGVIQRLEIKDDDPVRTFLKSPQKYDSPKPQMSFLNNRLAIEYGVNPDIIATRDNARFLD</sequence>
<dbReference type="Proteomes" id="UP000828390">
    <property type="component" value="Unassembled WGS sequence"/>
</dbReference>
<comment type="subcellular location">
    <subcellularLocation>
        <location evidence="1">Golgi apparatus membrane</location>
        <topology evidence="1">Single-pass type II membrane protein</topology>
    </subcellularLocation>
</comment>
<gene>
    <name evidence="9" type="ORF">DPMN_035936</name>
</gene>
<evidence type="ECO:0000256" key="7">
    <source>
        <dbReference type="ARBA" id="ARBA00023136"/>
    </source>
</evidence>
<evidence type="ECO:0000313" key="9">
    <source>
        <dbReference type="EMBL" id="KAH3872715.1"/>
    </source>
</evidence>
<keyword evidence="6" id="KW-0333">Golgi apparatus</keyword>
<comment type="caution">
    <text evidence="9">The sequence shown here is derived from an EMBL/GenBank/DDBJ whole genome shotgun (WGS) entry which is preliminary data.</text>
</comment>
<evidence type="ECO:0000256" key="4">
    <source>
        <dbReference type="ARBA" id="ARBA00022968"/>
    </source>
</evidence>
<dbReference type="GO" id="GO:0001733">
    <property type="term" value="F:galactosylceramide sulfotransferase activity"/>
    <property type="evidence" value="ECO:0007669"/>
    <property type="project" value="InterPro"/>
</dbReference>
<evidence type="ECO:0000256" key="6">
    <source>
        <dbReference type="ARBA" id="ARBA00023034"/>
    </source>
</evidence>
<dbReference type="InterPro" id="IPR009729">
    <property type="entry name" value="Gal-3-0_sulfotransfrase"/>
</dbReference>
<evidence type="ECO:0000256" key="1">
    <source>
        <dbReference type="ARBA" id="ARBA00004323"/>
    </source>
</evidence>
<protein>
    <recommendedName>
        <fullName evidence="11">Sulfotransferase</fullName>
    </recommendedName>
</protein>
<keyword evidence="2" id="KW-0808">Transferase</keyword>
<name>A0A9D4RNF3_DREPO</name>
<evidence type="ECO:0008006" key="11">
    <source>
        <dbReference type="Google" id="ProtNLM"/>
    </source>
</evidence>
<keyword evidence="7" id="KW-0472">Membrane</keyword>
<evidence type="ECO:0000256" key="5">
    <source>
        <dbReference type="ARBA" id="ARBA00022989"/>
    </source>
</evidence>
<reference evidence="9" key="2">
    <citation type="submission" date="2020-11" db="EMBL/GenBank/DDBJ databases">
        <authorList>
            <person name="McCartney M.A."/>
            <person name="Auch B."/>
            <person name="Kono T."/>
            <person name="Mallez S."/>
            <person name="Becker A."/>
            <person name="Gohl D.M."/>
            <person name="Silverstein K.A.T."/>
            <person name="Koren S."/>
            <person name="Bechman K.B."/>
            <person name="Herman A."/>
            <person name="Abrahante J.E."/>
            <person name="Garbe J."/>
        </authorList>
    </citation>
    <scope>NUCLEOTIDE SEQUENCE</scope>
    <source>
        <strain evidence="9">Duluth1</strain>
        <tissue evidence="9">Whole animal</tissue>
    </source>
</reference>
<keyword evidence="10" id="KW-1185">Reference proteome</keyword>
<keyword evidence="3" id="KW-0812">Transmembrane</keyword>
<dbReference type="GO" id="GO:0000139">
    <property type="term" value="C:Golgi membrane"/>
    <property type="evidence" value="ECO:0007669"/>
    <property type="project" value="UniProtKB-SubCell"/>
</dbReference>
<keyword evidence="5" id="KW-1133">Transmembrane helix</keyword>
<organism evidence="9 10">
    <name type="scientific">Dreissena polymorpha</name>
    <name type="common">Zebra mussel</name>
    <name type="synonym">Mytilus polymorpha</name>
    <dbReference type="NCBI Taxonomy" id="45954"/>
    <lineage>
        <taxon>Eukaryota</taxon>
        <taxon>Metazoa</taxon>
        <taxon>Spiralia</taxon>
        <taxon>Lophotrochozoa</taxon>
        <taxon>Mollusca</taxon>
        <taxon>Bivalvia</taxon>
        <taxon>Autobranchia</taxon>
        <taxon>Heteroconchia</taxon>
        <taxon>Euheterodonta</taxon>
        <taxon>Imparidentia</taxon>
        <taxon>Neoheterodontei</taxon>
        <taxon>Myida</taxon>
        <taxon>Dreissenoidea</taxon>
        <taxon>Dreissenidae</taxon>
        <taxon>Dreissena</taxon>
    </lineage>
</organism>